<dbReference type="PANTHER" id="PTHR36565:SF1">
    <property type="entry name" value="UPF0332 PROTEIN TM_1000"/>
    <property type="match status" value="1"/>
</dbReference>
<reference evidence="3 4" key="1">
    <citation type="journal article" date="2015" name="Int. J. Syst. Evol. Microbiol.">
        <title>Methanoculleus taiwanensis sp. nov., a methanogen isolated from deep marine sediment at the deformation front area near Taiwan.</title>
        <authorList>
            <person name="Weng C.Y."/>
            <person name="Chen S.C."/>
            <person name="Lai M.C."/>
            <person name="Wu S.Y."/>
            <person name="Lin S."/>
            <person name="Yang T.F."/>
            <person name="Chen P.C."/>
        </authorList>
    </citation>
    <scope>NUCLEOTIDE SEQUENCE [LARGE SCALE GENOMIC DNA]</scope>
    <source>
        <strain evidence="3 4">CYW4</strain>
    </source>
</reference>
<dbReference type="AlphaFoldDB" id="A0A498H277"/>
<accession>A0A498H277</accession>
<dbReference type="Proteomes" id="UP000290932">
    <property type="component" value="Unassembled WGS sequence"/>
</dbReference>
<organism evidence="3 4">
    <name type="scientific">Methanoculleus taiwanensis</name>
    <dbReference type="NCBI Taxonomy" id="1550565"/>
    <lineage>
        <taxon>Archaea</taxon>
        <taxon>Methanobacteriati</taxon>
        <taxon>Methanobacteriota</taxon>
        <taxon>Stenosarchaea group</taxon>
        <taxon>Methanomicrobia</taxon>
        <taxon>Methanomicrobiales</taxon>
        <taxon>Methanomicrobiaceae</taxon>
        <taxon>Methanoculleus</taxon>
    </lineage>
</organism>
<evidence type="ECO:0000256" key="1">
    <source>
        <dbReference type="ARBA" id="ARBA00038248"/>
    </source>
</evidence>
<dbReference type="InterPro" id="IPR052226">
    <property type="entry name" value="UPF0332_toxin"/>
</dbReference>
<keyword evidence="4" id="KW-1185">Reference proteome</keyword>
<comment type="similarity">
    <text evidence="1">Belongs to the UPF0332 family.</text>
</comment>
<dbReference type="PANTHER" id="PTHR36565">
    <property type="entry name" value="UPF0332 PROTEIN TM_1000"/>
    <property type="match status" value="1"/>
</dbReference>
<dbReference type="EMBL" id="LHQS01000002">
    <property type="protein sequence ID" value="RXE56537.1"/>
    <property type="molecule type" value="Genomic_DNA"/>
</dbReference>
<proteinExistence type="inferred from homology"/>
<feature type="domain" description="HEPN" evidence="2">
    <location>
        <begin position="11"/>
        <end position="119"/>
    </location>
</feature>
<evidence type="ECO:0000313" key="4">
    <source>
        <dbReference type="Proteomes" id="UP000290932"/>
    </source>
</evidence>
<dbReference type="Pfam" id="PF05168">
    <property type="entry name" value="HEPN"/>
    <property type="match status" value="1"/>
</dbReference>
<dbReference type="InterPro" id="IPR007842">
    <property type="entry name" value="HEPN_dom"/>
</dbReference>
<protein>
    <recommendedName>
        <fullName evidence="2">HEPN domain-containing protein</fullName>
    </recommendedName>
</protein>
<sequence length="132" mass="14589">MIRRSDKEICDLLVKSRQRLSAAHLLCKEGLYEDAVNRAYYAMYLSALALLRRKGIQVKTHAGLIAAIGSAYVQTGELAPEHGRALNLAEELREEVEYTICRTISREEAASVIVKAHDFALAAEHIIAGTAH</sequence>
<comment type="caution">
    <text evidence="3">The sequence shown here is derived from an EMBL/GenBank/DDBJ whole genome shotgun (WGS) entry which is preliminary data.</text>
</comment>
<name>A0A498H277_9EURY</name>
<evidence type="ECO:0000313" key="3">
    <source>
        <dbReference type="EMBL" id="RXE56537.1"/>
    </source>
</evidence>
<dbReference type="Gene3D" id="1.20.120.330">
    <property type="entry name" value="Nucleotidyltransferases domain 2"/>
    <property type="match status" value="1"/>
</dbReference>
<gene>
    <name evidence="3" type="ORF">ABH15_06935</name>
</gene>
<evidence type="ECO:0000259" key="2">
    <source>
        <dbReference type="Pfam" id="PF05168"/>
    </source>
</evidence>